<comment type="caution">
    <text evidence="3">The sequence shown here is derived from an EMBL/GenBank/DDBJ whole genome shotgun (WGS) entry which is preliminary data.</text>
</comment>
<keyword evidence="4" id="KW-1185">Reference proteome</keyword>
<organism evidence="3 4">
    <name type="scientific">Meganyctiphanes norvegica</name>
    <name type="common">Northern krill</name>
    <name type="synonym">Thysanopoda norvegica</name>
    <dbReference type="NCBI Taxonomy" id="48144"/>
    <lineage>
        <taxon>Eukaryota</taxon>
        <taxon>Metazoa</taxon>
        <taxon>Ecdysozoa</taxon>
        <taxon>Arthropoda</taxon>
        <taxon>Crustacea</taxon>
        <taxon>Multicrustacea</taxon>
        <taxon>Malacostraca</taxon>
        <taxon>Eumalacostraca</taxon>
        <taxon>Eucarida</taxon>
        <taxon>Euphausiacea</taxon>
        <taxon>Euphausiidae</taxon>
        <taxon>Meganyctiphanes</taxon>
    </lineage>
</organism>
<reference evidence="3 4" key="1">
    <citation type="submission" date="2024-05" db="EMBL/GenBank/DDBJ databases">
        <authorList>
            <person name="Wallberg A."/>
        </authorList>
    </citation>
    <scope>NUCLEOTIDE SEQUENCE [LARGE SCALE GENOMIC DNA]</scope>
</reference>
<feature type="domain" description="Right handed beta helix" evidence="2">
    <location>
        <begin position="283"/>
        <end position="493"/>
    </location>
</feature>
<dbReference type="InterPro" id="IPR039448">
    <property type="entry name" value="Beta_helix"/>
</dbReference>
<proteinExistence type="predicted"/>
<dbReference type="Gene3D" id="2.160.20.10">
    <property type="entry name" value="Single-stranded right-handed beta-helix, Pectin lyase-like"/>
    <property type="match status" value="2"/>
</dbReference>
<dbReference type="SUPFAM" id="SSF51126">
    <property type="entry name" value="Pectin lyase-like"/>
    <property type="match status" value="1"/>
</dbReference>
<dbReference type="Proteomes" id="UP001497623">
    <property type="component" value="Unassembled WGS sequence"/>
</dbReference>
<protein>
    <recommendedName>
        <fullName evidence="2">Right handed beta helix domain-containing protein</fullName>
    </recommendedName>
</protein>
<dbReference type="PANTHER" id="PTHR36453:SF1">
    <property type="entry name" value="RIGHT HANDED BETA HELIX DOMAIN-CONTAINING PROTEIN"/>
    <property type="match status" value="1"/>
</dbReference>
<feature type="signal peptide" evidence="1">
    <location>
        <begin position="1"/>
        <end position="20"/>
    </location>
</feature>
<dbReference type="EMBL" id="CAXKWB010057481">
    <property type="protein sequence ID" value="CAL4179484.1"/>
    <property type="molecule type" value="Genomic_DNA"/>
</dbReference>
<evidence type="ECO:0000259" key="2">
    <source>
        <dbReference type="Pfam" id="PF13229"/>
    </source>
</evidence>
<dbReference type="AlphaFoldDB" id="A0AAV2SFX6"/>
<dbReference type="PANTHER" id="PTHR36453">
    <property type="entry name" value="SECRETED PROTEIN-RELATED"/>
    <property type="match status" value="1"/>
</dbReference>
<keyword evidence="1" id="KW-0732">Signal</keyword>
<evidence type="ECO:0000313" key="4">
    <source>
        <dbReference type="Proteomes" id="UP001497623"/>
    </source>
</evidence>
<dbReference type="Pfam" id="PF13229">
    <property type="entry name" value="Beta_helix"/>
    <property type="match status" value="1"/>
</dbReference>
<name>A0AAV2SFX6_MEGNR</name>
<sequence>MKMREILGISLLLVISFTEATHYIVDGSKGDDNNHGENPSHPFKTIQRCVEALLQGNPGDQCQVRKGRYHEEVYVNGLKGTEKKQFVIKGYMNERPIIDGSVPIQPDQWDFDEGSGICSATIDNDIFALLLDDELLTSARWPNAIWSDKTCFNNSFWGHCDKHSEYGHIIDDGSAGLADSGINATGAMAILNIGSFNTYASPVLFHEPGTNNFTYNHTMGPVHWSPGHNQYYFEASLNLLDNPEEWYYDMNTKKLYLIPPSGACPNPESTSLRGRTIDYGMEITNSSWLTVSNMTFMASSLGAHSESGQDSFIDEVTIDSLQFKFHSASHRMLGSTHEPPNNAKVRAYAVEAHHEKVYGRVSIINCTFEGGEGAMLYAGNNSYIHNNYFAYNDWVGIASGNGGTVNGQGYGNEFSQNTLFKNGGSAGFRPGQVETVKFNHIIGQCEGNIQNDGAGIQVQNDPQHGIQVSQNWIHDSPKSGIRFDGGGTNLRFNGHIDHNVIWKAGSIIIKGDNHTLNNNVAFDRQDDTRCTICVTYRLRHDPVIENNYTITINNAASQIDGGKNVIDGGMWPLPGESDNNYAEHDVKNHLVDPDNLDFRPVEGGPLTTGSEIMGAYLPGLQLQTYWIPGRKLYKASTPVPPTGATVSQTRNNVMFLEAYMADVHHFYFGKDEAAIVSANIESEEYQYSVQEGNIFLLPELHSNSQYFWRVDAQRGSYVYQGDVWTLSTN</sequence>
<accession>A0AAV2SFX6</accession>
<gene>
    <name evidence="3" type="ORF">MNOR_LOCUS35185</name>
</gene>
<dbReference type="InterPro" id="IPR011050">
    <property type="entry name" value="Pectin_lyase_fold/virulence"/>
</dbReference>
<evidence type="ECO:0000256" key="1">
    <source>
        <dbReference type="SAM" id="SignalP"/>
    </source>
</evidence>
<feature type="chain" id="PRO_5043808301" description="Right handed beta helix domain-containing protein" evidence="1">
    <location>
        <begin position="21"/>
        <end position="729"/>
    </location>
</feature>
<dbReference type="InterPro" id="IPR012334">
    <property type="entry name" value="Pectin_lyas_fold"/>
</dbReference>
<evidence type="ECO:0000313" key="3">
    <source>
        <dbReference type="EMBL" id="CAL4179484.1"/>
    </source>
</evidence>